<proteinExistence type="predicted"/>
<dbReference type="OrthoDB" id="9799970at2"/>
<evidence type="ECO:0000313" key="4">
    <source>
        <dbReference type="Proteomes" id="UP000184096"/>
    </source>
</evidence>
<keyword evidence="4" id="KW-1185">Reference proteome</keyword>
<protein>
    <submittedName>
        <fullName evidence="3">D-alanyl-D-alanine carboxypeptidase</fullName>
    </submittedName>
</protein>
<keyword evidence="1" id="KW-0732">Signal</keyword>
<evidence type="ECO:0000313" key="3">
    <source>
        <dbReference type="EMBL" id="SHN80347.1"/>
    </source>
</evidence>
<keyword evidence="3" id="KW-0378">Hydrolase</keyword>
<sequence>MRRFIPFALALIFYHGVMNSAVLAADVRAAIAAVSADLCGEMIRHKTLTDKGPVNCSRLKLIKFSYFGFDDAAHSDGEIIVLDAAAHYVAAIFDALLDRHFPIAKAHLMNHYDGDDDAADVDNNTSSFNDRVVAGTNTLSLHAYGLAIDLNPVQNPFIQIKAGKREVSPDEGKQYLDRNATKPGMAETVIDIFADNGFSIWGGDWHSPIDYQHFQVSRALAQQLASVSAANARAIFEQHVERYRQCRRSGKSRGDCGVD</sequence>
<dbReference type="Gene3D" id="3.30.1380.10">
    <property type="match status" value="1"/>
</dbReference>
<evidence type="ECO:0000256" key="1">
    <source>
        <dbReference type="SAM" id="SignalP"/>
    </source>
</evidence>
<organism evidence="3 4">
    <name type="scientific">Bradyrhizobium erythrophlei</name>
    <dbReference type="NCBI Taxonomy" id="1437360"/>
    <lineage>
        <taxon>Bacteria</taxon>
        <taxon>Pseudomonadati</taxon>
        <taxon>Pseudomonadota</taxon>
        <taxon>Alphaproteobacteria</taxon>
        <taxon>Hyphomicrobiales</taxon>
        <taxon>Nitrobacteraceae</taxon>
        <taxon>Bradyrhizobium</taxon>
    </lineage>
</organism>
<accession>A0A1M7UBU1</accession>
<dbReference type="GO" id="GO:0004180">
    <property type="term" value="F:carboxypeptidase activity"/>
    <property type="evidence" value="ECO:0007669"/>
    <property type="project" value="UniProtKB-KW"/>
</dbReference>
<dbReference type="Pfam" id="PF13539">
    <property type="entry name" value="Peptidase_M15_4"/>
    <property type="match status" value="1"/>
</dbReference>
<feature type="domain" description="Peptidase M15C" evidence="2">
    <location>
        <begin position="135"/>
        <end position="216"/>
    </location>
</feature>
<dbReference type="InterPro" id="IPR009045">
    <property type="entry name" value="Zn_M74/Hedgehog-like"/>
</dbReference>
<name>A0A1M7UBU1_9BRAD</name>
<dbReference type="EMBL" id="LT670849">
    <property type="protein sequence ID" value="SHN80347.1"/>
    <property type="molecule type" value="Genomic_DNA"/>
</dbReference>
<dbReference type="Proteomes" id="UP000184096">
    <property type="component" value="Chromosome I"/>
</dbReference>
<dbReference type="RefSeq" id="WP_156898604.1">
    <property type="nucleotide sequence ID" value="NZ_LT670849.1"/>
</dbReference>
<feature type="chain" id="PRO_5013246673" evidence="1">
    <location>
        <begin position="25"/>
        <end position="259"/>
    </location>
</feature>
<evidence type="ECO:0000259" key="2">
    <source>
        <dbReference type="Pfam" id="PF13539"/>
    </source>
</evidence>
<dbReference type="SUPFAM" id="SSF55166">
    <property type="entry name" value="Hedgehog/DD-peptidase"/>
    <property type="match status" value="1"/>
</dbReference>
<reference evidence="4" key="1">
    <citation type="submission" date="2016-11" db="EMBL/GenBank/DDBJ databases">
        <authorList>
            <person name="Varghese N."/>
            <person name="Submissions S."/>
        </authorList>
    </citation>
    <scope>NUCLEOTIDE SEQUENCE [LARGE SCALE GENOMIC DNA]</scope>
    <source>
        <strain evidence="4">GAS401</strain>
    </source>
</reference>
<feature type="signal peptide" evidence="1">
    <location>
        <begin position="1"/>
        <end position="24"/>
    </location>
</feature>
<dbReference type="AlphaFoldDB" id="A0A1M7UBU1"/>
<keyword evidence="3" id="KW-0121">Carboxypeptidase</keyword>
<keyword evidence="3" id="KW-0645">Protease</keyword>
<dbReference type="InterPro" id="IPR039561">
    <property type="entry name" value="Peptidase_M15C"/>
</dbReference>
<gene>
    <name evidence="3" type="ORF">SAMN05444170_4285</name>
</gene>